<dbReference type="EMBL" id="MN740808">
    <property type="protein sequence ID" value="QHU12558.1"/>
    <property type="molecule type" value="Genomic_DNA"/>
</dbReference>
<keyword evidence="1" id="KW-1133">Transmembrane helix</keyword>
<proteinExistence type="predicted"/>
<dbReference type="AlphaFoldDB" id="A0A6C0K8G4"/>
<name>A0A6C0K8G4_9ZZZZ</name>
<keyword evidence="1" id="KW-0812">Transmembrane</keyword>
<accession>A0A6C0K8G4</accession>
<keyword evidence="1" id="KW-0472">Membrane</keyword>
<reference evidence="2" key="1">
    <citation type="journal article" date="2020" name="Nature">
        <title>Giant virus diversity and host interactions through global metagenomics.</title>
        <authorList>
            <person name="Schulz F."/>
            <person name="Roux S."/>
            <person name="Paez-Espino D."/>
            <person name="Jungbluth S."/>
            <person name="Walsh D.A."/>
            <person name="Denef V.J."/>
            <person name="McMahon K.D."/>
            <person name="Konstantinidis K.T."/>
            <person name="Eloe-Fadrosh E.A."/>
            <person name="Kyrpides N.C."/>
            <person name="Woyke T."/>
        </authorList>
    </citation>
    <scope>NUCLEOTIDE SEQUENCE</scope>
    <source>
        <strain evidence="2">GVMAG-S-1101172-89</strain>
    </source>
</reference>
<organism evidence="2">
    <name type="scientific">viral metagenome</name>
    <dbReference type="NCBI Taxonomy" id="1070528"/>
    <lineage>
        <taxon>unclassified sequences</taxon>
        <taxon>metagenomes</taxon>
        <taxon>organismal metagenomes</taxon>
    </lineage>
</organism>
<protein>
    <submittedName>
        <fullName evidence="2">Uncharacterized protein</fullName>
    </submittedName>
</protein>
<sequence>MTIKPSWIAIAAVIALILYAVFSKRMSGFQNPTEGDTDMKAQICNILNETYNNSKMNFDKIEKIDKEKASIILIHLEAIKIQLAAQGCK</sequence>
<evidence type="ECO:0000313" key="2">
    <source>
        <dbReference type="EMBL" id="QHU12558.1"/>
    </source>
</evidence>
<evidence type="ECO:0000256" key="1">
    <source>
        <dbReference type="SAM" id="Phobius"/>
    </source>
</evidence>
<feature type="transmembrane region" description="Helical" evidence="1">
    <location>
        <begin position="6"/>
        <end position="22"/>
    </location>
</feature>